<feature type="compositionally biased region" description="Basic residues" evidence="1">
    <location>
        <begin position="280"/>
        <end position="295"/>
    </location>
</feature>
<keyword evidence="3" id="KW-1185">Reference proteome</keyword>
<gene>
    <name evidence="2" type="ORF">PYCCODRAFT_1421633</name>
</gene>
<evidence type="ECO:0000313" key="3">
    <source>
        <dbReference type="Proteomes" id="UP000193067"/>
    </source>
</evidence>
<feature type="compositionally biased region" description="Acidic residues" evidence="1">
    <location>
        <begin position="264"/>
        <end position="273"/>
    </location>
</feature>
<evidence type="ECO:0000256" key="1">
    <source>
        <dbReference type="SAM" id="MobiDB-lite"/>
    </source>
</evidence>
<sequence length="339" mass="37229">MSGQPRTGESRRADIGRGGRLSSYSLQSAVLWQWHRFALLLRSRADASSASMFTKTRPGFGAVYEPSSHAEAHTVAVLPGSGPNLALRTQSPLTPWTPAPDIDLDDAELDLAINGYEPADDLDDVEVGSDDFEVVGFVGLSDDEECSSDNEQESIPEAEEACSIKRSDDEWEGYAVADWPPRSEAAGSNSDDSETEADTVTDDEVLASDIECNRVTDAAPQNTLGQTPRQTSIQAATTTVQAVATRSRGDCTLKRKRHVDVRDDSDVEAEAESSDTWRPPTKRVRHGQAMKKRERMSKAQATSYWSNTDAVGRPIWRTYIMRRKRAQIVAAAHGNLWQT</sequence>
<dbReference type="AlphaFoldDB" id="A0A1Y2J2R8"/>
<organism evidence="2 3">
    <name type="scientific">Trametes coccinea (strain BRFM310)</name>
    <name type="common">Pycnoporus coccineus</name>
    <dbReference type="NCBI Taxonomy" id="1353009"/>
    <lineage>
        <taxon>Eukaryota</taxon>
        <taxon>Fungi</taxon>
        <taxon>Dikarya</taxon>
        <taxon>Basidiomycota</taxon>
        <taxon>Agaricomycotina</taxon>
        <taxon>Agaricomycetes</taxon>
        <taxon>Polyporales</taxon>
        <taxon>Polyporaceae</taxon>
        <taxon>Trametes</taxon>
    </lineage>
</organism>
<feature type="region of interest" description="Disordered" evidence="1">
    <location>
        <begin position="264"/>
        <end position="301"/>
    </location>
</feature>
<feature type="compositionally biased region" description="Acidic residues" evidence="1">
    <location>
        <begin position="142"/>
        <end position="160"/>
    </location>
</feature>
<name>A0A1Y2J2R8_TRAC3</name>
<accession>A0A1Y2J2R8</accession>
<dbReference type="Proteomes" id="UP000193067">
    <property type="component" value="Unassembled WGS sequence"/>
</dbReference>
<feature type="compositionally biased region" description="Polar residues" evidence="1">
    <location>
        <begin position="219"/>
        <end position="233"/>
    </location>
</feature>
<feature type="compositionally biased region" description="Acidic residues" evidence="1">
    <location>
        <begin position="191"/>
        <end position="206"/>
    </location>
</feature>
<dbReference type="EMBL" id="KZ084087">
    <property type="protein sequence ID" value="OSD07699.1"/>
    <property type="molecule type" value="Genomic_DNA"/>
</dbReference>
<reference evidence="2 3" key="1">
    <citation type="journal article" date="2015" name="Biotechnol. Biofuels">
        <title>Enhanced degradation of softwood versus hardwood by the white-rot fungus Pycnoporus coccineus.</title>
        <authorList>
            <person name="Couturier M."/>
            <person name="Navarro D."/>
            <person name="Chevret D."/>
            <person name="Henrissat B."/>
            <person name="Piumi F."/>
            <person name="Ruiz-Duenas F.J."/>
            <person name="Martinez A.T."/>
            <person name="Grigoriev I.V."/>
            <person name="Riley R."/>
            <person name="Lipzen A."/>
            <person name="Berrin J.G."/>
            <person name="Master E.R."/>
            <person name="Rosso M.N."/>
        </authorList>
    </citation>
    <scope>NUCLEOTIDE SEQUENCE [LARGE SCALE GENOMIC DNA]</scope>
    <source>
        <strain evidence="2 3">BRFM310</strain>
    </source>
</reference>
<feature type="region of interest" description="Disordered" evidence="1">
    <location>
        <begin position="142"/>
        <end position="234"/>
    </location>
</feature>
<protein>
    <submittedName>
        <fullName evidence="2">Uncharacterized protein</fullName>
    </submittedName>
</protein>
<proteinExistence type="predicted"/>
<evidence type="ECO:0000313" key="2">
    <source>
        <dbReference type="EMBL" id="OSD07699.1"/>
    </source>
</evidence>